<name>A0A2V3IMH5_9FLOR</name>
<dbReference type="AlphaFoldDB" id="A0A2V3IMH5"/>
<protein>
    <submittedName>
        <fullName evidence="2">Uncharacterized protein</fullName>
    </submittedName>
</protein>
<proteinExistence type="predicted"/>
<evidence type="ECO:0000256" key="1">
    <source>
        <dbReference type="SAM" id="MobiDB-lite"/>
    </source>
</evidence>
<gene>
    <name evidence="2" type="ORF">BWQ96_06925</name>
</gene>
<feature type="region of interest" description="Disordered" evidence="1">
    <location>
        <begin position="36"/>
        <end position="155"/>
    </location>
</feature>
<accession>A0A2V3IMH5</accession>
<feature type="compositionally biased region" description="Basic and acidic residues" evidence="1">
    <location>
        <begin position="36"/>
        <end position="53"/>
    </location>
</feature>
<evidence type="ECO:0000313" key="3">
    <source>
        <dbReference type="Proteomes" id="UP000247409"/>
    </source>
</evidence>
<feature type="compositionally biased region" description="Basic and acidic residues" evidence="1">
    <location>
        <begin position="132"/>
        <end position="155"/>
    </location>
</feature>
<feature type="compositionally biased region" description="Basic residues" evidence="1">
    <location>
        <begin position="62"/>
        <end position="78"/>
    </location>
</feature>
<feature type="compositionally biased region" description="Low complexity" evidence="1">
    <location>
        <begin position="79"/>
        <end position="101"/>
    </location>
</feature>
<reference evidence="2 3" key="1">
    <citation type="journal article" date="2018" name="Mol. Biol. Evol.">
        <title>Analysis of the draft genome of the red seaweed Gracilariopsis chorda provides insights into genome size evolution in Rhodophyta.</title>
        <authorList>
            <person name="Lee J."/>
            <person name="Yang E.C."/>
            <person name="Graf L."/>
            <person name="Yang J.H."/>
            <person name="Qiu H."/>
            <person name="Zel Zion U."/>
            <person name="Chan C.X."/>
            <person name="Stephens T.G."/>
            <person name="Weber A.P.M."/>
            <person name="Boo G.H."/>
            <person name="Boo S.M."/>
            <person name="Kim K.M."/>
            <person name="Shin Y."/>
            <person name="Jung M."/>
            <person name="Lee S.J."/>
            <person name="Yim H.S."/>
            <person name="Lee J.H."/>
            <person name="Bhattacharya D."/>
            <person name="Yoon H.S."/>
        </authorList>
    </citation>
    <scope>NUCLEOTIDE SEQUENCE [LARGE SCALE GENOMIC DNA]</scope>
    <source>
        <strain evidence="2 3">SKKU-2015</strain>
        <tissue evidence="2">Whole body</tissue>
    </source>
</reference>
<dbReference type="Proteomes" id="UP000247409">
    <property type="component" value="Unassembled WGS sequence"/>
</dbReference>
<comment type="caution">
    <text evidence="2">The sequence shown here is derived from an EMBL/GenBank/DDBJ whole genome shotgun (WGS) entry which is preliminary data.</text>
</comment>
<sequence>MSGEDFTAQLLKGFEKRATAAEKRVEDRAKRAAAERMRLKREEEEAEKERLAAEVDQLMARARSRAGTKKRRTKKRTASNKNKSANASSSSSATPAKSTNAGAKKKDKHYAAATVNYKAPPKRRIRSAPPKTDAEHGIRCAKGTKEKEDSSPAHV</sequence>
<evidence type="ECO:0000313" key="2">
    <source>
        <dbReference type="EMBL" id="PXF43286.1"/>
    </source>
</evidence>
<dbReference type="EMBL" id="NBIV01000129">
    <property type="protein sequence ID" value="PXF43286.1"/>
    <property type="molecule type" value="Genomic_DNA"/>
</dbReference>
<keyword evidence="3" id="KW-1185">Reference proteome</keyword>
<organism evidence="2 3">
    <name type="scientific">Gracilariopsis chorda</name>
    <dbReference type="NCBI Taxonomy" id="448386"/>
    <lineage>
        <taxon>Eukaryota</taxon>
        <taxon>Rhodophyta</taxon>
        <taxon>Florideophyceae</taxon>
        <taxon>Rhodymeniophycidae</taxon>
        <taxon>Gracilariales</taxon>
        <taxon>Gracilariaceae</taxon>
        <taxon>Gracilariopsis</taxon>
    </lineage>
</organism>